<protein>
    <submittedName>
        <fullName evidence="1">Uncharacterized protein</fullName>
    </submittedName>
</protein>
<keyword evidence="2" id="KW-1185">Reference proteome</keyword>
<organism evidence="1 2">
    <name type="scientific">Zarea fungicola</name>
    <dbReference type="NCBI Taxonomy" id="93591"/>
    <lineage>
        <taxon>Eukaryota</taxon>
        <taxon>Fungi</taxon>
        <taxon>Dikarya</taxon>
        <taxon>Ascomycota</taxon>
        <taxon>Pezizomycotina</taxon>
        <taxon>Sordariomycetes</taxon>
        <taxon>Hypocreomycetidae</taxon>
        <taxon>Hypocreales</taxon>
        <taxon>Cordycipitaceae</taxon>
        <taxon>Zarea</taxon>
    </lineage>
</organism>
<proteinExistence type="predicted"/>
<gene>
    <name evidence="1" type="ORF">NQ176_g7628</name>
</gene>
<accession>A0ACC1MZF2</accession>
<evidence type="ECO:0000313" key="2">
    <source>
        <dbReference type="Proteomes" id="UP001143910"/>
    </source>
</evidence>
<evidence type="ECO:0000313" key="1">
    <source>
        <dbReference type="EMBL" id="KAJ2971568.1"/>
    </source>
</evidence>
<dbReference type="Proteomes" id="UP001143910">
    <property type="component" value="Unassembled WGS sequence"/>
</dbReference>
<reference evidence="1" key="1">
    <citation type="submission" date="2022-08" db="EMBL/GenBank/DDBJ databases">
        <title>Genome Sequence of Lecanicillium fungicola.</title>
        <authorList>
            <person name="Buettner E."/>
        </authorList>
    </citation>
    <scope>NUCLEOTIDE SEQUENCE</scope>
    <source>
        <strain evidence="1">Babe33</strain>
    </source>
</reference>
<sequence length="494" mass="55787">MPAPQPFEFITVSGKNIKGDAVTRKRVRSRAQADYRRRNPPAPKTPLRVDLDVREWLHAVSRDGAKQQSRTNDIEINNLRVCTYGATSQVPSPFYRSGSDVFQILSSSERQRAEALWNHLYAGTCVVFKSMVEIGFLDLLQGSAALTQMISSSAWHMNNKPGEDSAIDVDYARYSVMATNSLRHALSEPTKRATIETVVAILTFAAYANLKGDTSLINIHLDGLCHALSGVGGLHATDNLPIIRTMIYWIDLRASFLQDVSPRFPQPFAILSQRTEAMPRDATEDLSVLPDDFRILHICESIKHVNALITRHLEAETRSFWKNILFPQFHLAPIMHDLLSMPRITEQDGTAEMCREVFRLAAVLYLRRLWAPFGMDESGEAQYLTKLRRILTQIDFAPIWTFEPSLLQWISAVVALHSAVPDGEQGDVEPLQPNQLQRRIVVVMHSSFLLENGIPSTTESGREESQSNSQRAESPMFCDQINLAFTQHSRWQFI</sequence>
<name>A0ACC1MZF2_9HYPO</name>
<comment type="caution">
    <text evidence="1">The sequence shown here is derived from an EMBL/GenBank/DDBJ whole genome shotgun (WGS) entry which is preliminary data.</text>
</comment>
<dbReference type="EMBL" id="JANJQO010001318">
    <property type="protein sequence ID" value="KAJ2971568.1"/>
    <property type="molecule type" value="Genomic_DNA"/>
</dbReference>